<dbReference type="PANTHER" id="PTHR37309">
    <property type="entry name" value="SLR0284 PROTEIN"/>
    <property type="match status" value="1"/>
</dbReference>
<proteinExistence type="predicted"/>
<reference evidence="2 3" key="1">
    <citation type="journal article" date="2016" name="Nat. Commun.">
        <title>Thousands of microbial genomes shed light on interconnected biogeochemical processes in an aquifer system.</title>
        <authorList>
            <person name="Anantharaman K."/>
            <person name="Brown C.T."/>
            <person name="Hug L.A."/>
            <person name="Sharon I."/>
            <person name="Castelle C.J."/>
            <person name="Probst A.J."/>
            <person name="Thomas B.C."/>
            <person name="Singh A."/>
            <person name="Wilkins M.J."/>
            <person name="Karaoz U."/>
            <person name="Brodie E.L."/>
            <person name="Williams K.H."/>
            <person name="Hubbard S.S."/>
            <person name="Banfield J.F."/>
        </authorList>
    </citation>
    <scope>NUCLEOTIDE SEQUENCE [LARGE SCALE GENOMIC DNA]</scope>
</reference>
<evidence type="ECO:0000256" key="1">
    <source>
        <dbReference type="SAM" id="Phobius"/>
    </source>
</evidence>
<gene>
    <name evidence="2" type="ORF">A2150_03435</name>
</gene>
<keyword evidence="1" id="KW-1133">Transmembrane helix</keyword>
<dbReference type="Proteomes" id="UP000177925">
    <property type="component" value="Unassembled WGS sequence"/>
</dbReference>
<accession>A0A1F6TBZ1</accession>
<feature type="transmembrane region" description="Helical" evidence="1">
    <location>
        <begin position="63"/>
        <end position="82"/>
    </location>
</feature>
<evidence type="ECO:0000313" key="3">
    <source>
        <dbReference type="Proteomes" id="UP000177925"/>
    </source>
</evidence>
<dbReference type="Pfam" id="PF04020">
    <property type="entry name" value="Phage_holin_4_2"/>
    <property type="match status" value="1"/>
</dbReference>
<evidence type="ECO:0000313" key="2">
    <source>
        <dbReference type="EMBL" id="OGI42545.1"/>
    </source>
</evidence>
<dbReference type="PANTHER" id="PTHR37309:SF1">
    <property type="entry name" value="SLR0284 PROTEIN"/>
    <property type="match status" value="1"/>
</dbReference>
<keyword evidence="1" id="KW-0472">Membrane</keyword>
<sequence length="127" mass="13450">MAGLILRLLVVALGLWLAAELVPGIEVKGTATLLGAALLLGLVNAVARPLLILLTLPFTILTLGLFLLVINAATLALVAWAFDDFTIAGFWPAVFGAMVVSVTGWLASYFIGPRGRIEVVVMRPPRD</sequence>
<evidence type="ECO:0008006" key="4">
    <source>
        <dbReference type="Google" id="ProtNLM"/>
    </source>
</evidence>
<organism evidence="2 3">
    <name type="scientific">Candidatus Muproteobacteria bacterium RBG_16_64_11</name>
    <dbReference type="NCBI Taxonomy" id="1817758"/>
    <lineage>
        <taxon>Bacteria</taxon>
        <taxon>Pseudomonadati</taxon>
        <taxon>Pseudomonadota</taxon>
        <taxon>Candidatus Muproteobacteria</taxon>
    </lineage>
</organism>
<comment type="caution">
    <text evidence="2">The sequence shown here is derived from an EMBL/GenBank/DDBJ whole genome shotgun (WGS) entry which is preliminary data.</text>
</comment>
<dbReference type="AlphaFoldDB" id="A0A1F6TBZ1"/>
<protein>
    <recommendedName>
        <fullName evidence="4">Phage holin family protein</fullName>
    </recommendedName>
</protein>
<dbReference type="EMBL" id="MFSS01000086">
    <property type="protein sequence ID" value="OGI42545.1"/>
    <property type="molecule type" value="Genomic_DNA"/>
</dbReference>
<feature type="transmembrane region" description="Helical" evidence="1">
    <location>
        <begin position="88"/>
        <end position="112"/>
    </location>
</feature>
<keyword evidence="1" id="KW-0812">Transmembrane</keyword>
<name>A0A1F6TBZ1_9PROT</name>
<feature type="transmembrane region" description="Helical" evidence="1">
    <location>
        <begin position="34"/>
        <end position="56"/>
    </location>
</feature>
<dbReference type="InterPro" id="IPR007165">
    <property type="entry name" value="Phage_holin_4_2"/>
</dbReference>